<dbReference type="SMART" id="SM00028">
    <property type="entry name" value="TPR"/>
    <property type="match status" value="3"/>
</dbReference>
<dbReference type="InterPro" id="IPR011717">
    <property type="entry name" value="TPR-4"/>
</dbReference>
<accession>A0A7T5EHJ3</accession>
<keyword evidence="7" id="KW-1185">Reference proteome</keyword>
<dbReference type="EMBL" id="CP066308">
    <property type="protein sequence ID" value="QQE72741.1"/>
    <property type="molecule type" value="Genomic_DNA"/>
</dbReference>
<evidence type="ECO:0000313" key="5">
    <source>
        <dbReference type="EMBL" id="QUO39819.1"/>
    </source>
</evidence>
<dbReference type="InterPro" id="IPR019734">
    <property type="entry name" value="TPR_rpt"/>
</dbReference>
<dbReference type="Proteomes" id="UP000677234">
    <property type="component" value="Chromosome"/>
</dbReference>
<dbReference type="Pfam" id="PF13181">
    <property type="entry name" value="TPR_8"/>
    <property type="match status" value="1"/>
</dbReference>
<evidence type="ECO:0000313" key="6">
    <source>
        <dbReference type="Proteomes" id="UP000595847"/>
    </source>
</evidence>
<proteinExistence type="predicted"/>
<evidence type="ECO:0000256" key="2">
    <source>
        <dbReference type="ARBA" id="ARBA00022803"/>
    </source>
</evidence>
<dbReference type="PANTHER" id="PTHR45586:SF1">
    <property type="entry name" value="LIPOPOLYSACCHARIDE ASSEMBLY PROTEIN B"/>
    <property type="match status" value="1"/>
</dbReference>
<reference evidence="4 6" key="1">
    <citation type="submission" date="2020-12" db="EMBL/GenBank/DDBJ databases">
        <title>strain FJAT-54423T represents a novel species of the genus Brevibacillus.</title>
        <authorList>
            <person name="Tang R."/>
        </authorList>
    </citation>
    <scope>NUCLEOTIDE SEQUENCE [LARGE SCALE GENOMIC DNA]</scope>
    <source>
        <strain evidence="4 6">FJAT-54423</strain>
    </source>
</reference>
<dbReference type="Pfam" id="PF13432">
    <property type="entry name" value="TPR_16"/>
    <property type="match status" value="1"/>
</dbReference>
<dbReference type="RefSeq" id="WP_198826374.1">
    <property type="nucleotide sequence ID" value="NZ_CP066308.1"/>
</dbReference>
<keyword evidence="3" id="KW-0175">Coiled coil</keyword>
<dbReference type="Gene3D" id="1.25.40.10">
    <property type="entry name" value="Tetratricopeptide repeat domain"/>
    <property type="match status" value="2"/>
</dbReference>
<dbReference type="SUPFAM" id="SSF48452">
    <property type="entry name" value="TPR-like"/>
    <property type="match status" value="2"/>
</dbReference>
<dbReference type="Proteomes" id="UP000595847">
    <property type="component" value="Chromosome"/>
</dbReference>
<dbReference type="Pfam" id="PF07721">
    <property type="entry name" value="TPR_4"/>
    <property type="match status" value="1"/>
</dbReference>
<dbReference type="Pfam" id="PF14559">
    <property type="entry name" value="TPR_19"/>
    <property type="match status" value="1"/>
</dbReference>
<keyword evidence="2" id="KW-0802">TPR repeat</keyword>
<dbReference type="GO" id="GO:0042802">
    <property type="term" value="F:identical protein binding"/>
    <property type="evidence" value="ECO:0007669"/>
    <property type="project" value="InterPro"/>
</dbReference>
<dbReference type="KEGG" id="bcop:JD108_12320"/>
<gene>
    <name evidence="4" type="ORF">JD108_12320</name>
    <name evidence="5" type="ORF">KDJ56_12265</name>
</gene>
<protein>
    <submittedName>
        <fullName evidence="4">Tetratricopeptide repeat protein</fullName>
    </submittedName>
</protein>
<name>A0A7T5EHJ3_9BACL</name>
<organism evidence="4 6">
    <name type="scientific">Brevibacillus composti</name>
    <dbReference type="NCBI Taxonomy" id="2796470"/>
    <lineage>
        <taxon>Bacteria</taxon>
        <taxon>Bacillati</taxon>
        <taxon>Bacillota</taxon>
        <taxon>Bacilli</taxon>
        <taxon>Bacillales</taxon>
        <taxon>Paenibacillaceae</taxon>
        <taxon>Brevibacillus</taxon>
    </lineage>
</organism>
<dbReference type="InterPro" id="IPR011990">
    <property type="entry name" value="TPR-like_helical_dom_sf"/>
</dbReference>
<sequence length="313" mass="35666">MTKQWLYVIDEAIKRIENDELELGLQALKKVQKHGKDLPEVMLYLAEVWYRFGHLDEAESLIRDILQKHRELETSLKQEYQMLLAEIALDGNDFDTAQSILYDLKEAGEESIRLDLLLTDLYSMQGLDEVAIKYLEMARQKDPGNKEILTALGNMYFQIGKDEEAMQILEDAGGQSVDLLLSKARVLAQNGDFEQAYHLYRQASAHEQSAEVLYGCAMMAFHTGHIEEAAGYVGNLLALDEEYVAAYPLAADIYLSMGKTEKSIDALEQYVELSGFDLDQIRRLVALLTQAGRYEDAKTYQKLLDQWSTEETE</sequence>
<dbReference type="PANTHER" id="PTHR45586">
    <property type="entry name" value="TPR REPEAT-CONTAINING PROTEIN PA4667"/>
    <property type="match status" value="1"/>
</dbReference>
<dbReference type="InterPro" id="IPR051012">
    <property type="entry name" value="CellSynth/LPSAsmb/PSIAsmb"/>
</dbReference>
<evidence type="ECO:0000313" key="4">
    <source>
        <dbReference type="EMBL" id="QQE72741.1"/>
    </source>
</evidence>
<evidence type="ECO:0000256" key="3">
    <source>
        <dbReference type="SAM" id="Coils"/>
    </source>
</evidence>
<evidence type="ECO:0000313" key="7">
    <source>
        <dbReference type="Proteomes" id="UP000677234"/>
    </source>
</evidence>
<dbReference type="AlphaFoldDB" id="A0A7T5EHJ3"/>
<keyword evidence="1" id="KW-0677">Repeat</keyword>
<feature type="coiled-coil region" evidence="3">
    <location>
        <begin position="55"/>
        <end position="86"/>
    </location>
</feature>
<reference evidence="5" key="2">
    <citation type="submission" date="2021-04" db="EMBL/GenBank/DDBJ databases">
        <title>Brevibacillus composti FJAT-54423, complete genome.</title>
        <authorList>
            <person name="Tang R."/>
        </authorList>
    </citation>
    <scope>NUCLEOTIDE SEQUENCE</scope>
    <source>
        <strain evidence="5">FJAT-54424</strain>
    </source>
</reference>
<dbReference type="EMBL" id="CP073708">
    <property type="protein sequence ID" value="QUO39819.1"/>
    <property type="molecule type" value="Genomic_DNA"/>
</dbReference>
<evidence type="ECO:0000256" key="1">
    <source>
        <dbReference type="ARBA" id="ARBA00022737"/>
    </source>
</evidence>